<evidence type="ECO:0000313" key="1">
    <source>
        <dbReference type="EMBL" id="NYE07495.1"/>
    </source>
</evidence>
<protein>
    <submittedName>
        <fullName evidence="1">Uncharacterized protein YuzE</fullName>
    </submittedName>
</protein>
<gene>
    <name evidence="1" type="ORF">F4694_004306</name>
</gene>
<reference evidence="2" key="1">
    <citation type="submission" date="2020-07" db="EMBL/GenBank/DDBJ databases">
        <authorList>
            <person name="Partida-Martinez L."/>
            <person name="Huntemann M."/>
            <person name="Clum A."/>
            <person name="Wang J."/>
            <person name="Palaniappan K."/>
            <person name="Ritter S."/>
            <person name="Chen I.-M."/>
            <person name="Stamatis D."/>
            <person name="Reddy T."/>
            <person name="O'Malley R."/>
            <person name="Daum C."/>
            <person name="Shapiro N."/>
            <person name="Ivanova N."/>
            <person name="Kyrpides N."/>
            <person name="Woyke T."/>
        </authorList>
    </citation>
    <scope>NUCLEOTIDE SEQUENCE [LARGE SCALE GENOMIC DNA]</scope>
    <source>
        <strain evidence="2">AT2.8</strain>
    </source>
</reference>
<dbReference type="Pfam" id="PF10049">
    <property type="entry name" value="DUF2283"/>
    <property type="match status" value="1"/>
</dbReference>
<evidence type="ECO:0000313" key="2">
    <source>
        <dbReference type="Proteomes" id="UP000548423"/>
    </source>
</evidence>
<name>A0A852TH93_9BACI</name>
<comment type="caution">
    <text evidence="1">The sequence shown here is derived from an EMBL/GenBank/DDBJ whole genome shotgun (WGS) entry which is preliminary data.</text>
</comment>
<dbReference type="EMBL" id="JACCBX010000009">
    <property type="protein sequence ID" value="NYE07495.1"/>
    <property type="molecule type" value="Genomic_DNA"/>
</dbReference>
<dbReference type="PIRSF" id="PIRSF021389">
    <property type="entry name" value="UCP021389"/>
    <property type="match status" value="1"/>
</dbReference>
<organism evidence="1 2">
    <name type="scientific">Neobacillus niacini</name>
    <dbReference type="NCBI Taxonomy" id="86668"/>
    <lineage>
        <taxon>Bacteria</taxon>
        <taxon>Bacillati</taxon>
        <taxon>Bacillota</taxon>
        <taxon>Bacilli</taxon>
        <taxon>Bacillales</taxon>
        <taxon>Bacillaceae</taxon>
        <taxon>Neobacillus</taxon>
    </lineage>
</organism>
<sequence length="137" mass="15844">MGYKGQVTYDKEVEMGYIYFSEPSKYTITHTEELPENDDIMLDFGEEVPIVGIEVEGETARKIELIADKVHIFKKEVTTDGKTYYSFRLNDEITRKSISHPDVESIVFHFSDTNCEDFIGIDIFDSKSYSEQYLIGK</sequence>
<dbReference type="InterPro" id="IPR016789">
    <property type="entry name" value="UCP021389"/>
</dbReference>
<dbReference type="AlphaFoldDB" id="A0A852TH93"/>
<dbReference type="Proteomes" id="UP000548423">
    <property type="component" value="Unassembled WGS sequence"/>
</dbReference>
<reference evidence="2" key="2">
    <citation type="submission" date="2020-08" db="EMBL/GenBank/DDBJ databases">
        <title>The Agave Microbiome: Exploring the role of microbial communities in plant adaptations to desert environments.</title>
        <authorList>
            <person name="Partida-Martinez L.P."/>
        </authorList>
    </citation>
    <scope>NUCLEOTIDE SEQUENCE [LARGE SCALE GENOMIC DNA]</scope>
    <source>
        <strain evidence="2">AT2.8</strain>
    </source>
</reference>
<proteinExistence type="predicted"/>
<dbReference type="InterPro" id="IPR019270">
    <property type="entry name" value="DUF2283"/>
</dbReference>
<accession>A0A852TH93</accession>